<keyword evidence="16" id="KW-1185">Reference proteome</keyword>
<accession>A0A238FI32</accession>
<dbReference type="InterPro" id="IPR003231">
    <property type="entry name" value="ACP"/>
</dbReference>
<dbReference type="EMBL" id="FMSP01000006">
    <property type="protein sequence ID" value="SCV70828.1"/>
    <property type="molecule type" value="Genomic_DNA"/>
</dbReference>
<evidence type="ECO:0000256" key="6">
    <source>
        <dbReference type="ARBA" id="ARBA00022553"/>
    </source>
</evidence>
<protein>
    <recommendedName>
        <fullName evidence="13">Acyl carrier protein</fullName>
    </recommendedName>
</protein>
<evidence type="ECO:0000256" key="1">
    <source>
        <dbReference type="ARBA" id="ARBA00004173"/>
    </source>
</evidence>
<feature type="domain" description="Carrier" evidence="14">
    <location>
        <begin position="53"/>
        <end position="119"/>
    </location>
</feature>
<evidence type="ECO:0000256" key="3">
    <source>
        <dbReference type="ARBA" id="ARBA00022448"/>
    </source>
</evidence>
<keyword evidence="5 13" id="KW-0444">Lipid biosynthesis</keyword>
<dbReference type="OrthoDB" id="448946at2759"/>
<comment type="similarity">
    <text evidence="2">Belongs to the acyl carrier protein (ACP) family.</text>
</comment>
<gene>
    <name evidence="15" type="ORF">BQ2448_3590</name>
</gene>
<dbReference type="SUPFAM" id="SSF47336">
    <property type="entry name" value="ACP-like"/>
    <property type="match status" value="1"/>
</dbReference>
<dbReference type="InterPro" id="IPR036736">
    <property type="entry name" value="ACP-like_sf"/>
</dbReference>
<evidence type="ECO:0000256" key="9">
    <source>
        <dbReference type="ARBA" id="ARBA00022982"/>
    </source>
</evidence>
<evidence type="ECO:0000259" key="14">
    <source>
        <dbReference type="PROSITE" id="PS50075"/>
    </source>
</evidence>
<dbReference type="STRING" id="269621.A0A238FI32"/>
<keyword evidence="7" id="KW-0276">Fatty acid metabolism</keyword>
<dbReference type="PANTHER" id="PTHR20863:SF28">
    <property type="entry name" value="ACYL CARRIER PROTEIN, MITOCHONDRIAL"/>
    <property type="match status" value="1"/>
</dbReference>
<keyword evidence="3" id="KW-0813">Transport</keyword>
<evidence type="ECO:0000256" key="8">
    <source>
        <dbReference type="ARBA" id="ARBA00022946"/>
    </source>
</evidence>
<evidence type="ECO:0000256" key="7">
    <source>
        <dbReference type="ARBA" id="ARBA00022832"/>
    </source>
</evidence>
<evidence type="ECO:0000256" key="10">
    <source>
        <dbReference type="ARBA" id="ARBA00023098"/>
    </source>
</evidence>
<keyword evidence="8" id="KW-0809">Transit peptide</keyword>
<dbReference type="PROSITE" id="PS00012">
    <property type="entry name" value="PHOSPHOPANTETHEINE"/>
    <property type="match status" value="1"/>
</dbReference>
<dbReference type="AlphaFoldDB" id="A0A238FI32"/>
<evidence type="ECO:0000256" key="2">
    <source>
        <dbReference type="ARBA" id="ARBA00010930"/>
    </source>
</evidence>
<name>A0A238FI32_9BASI</name>
<sequence>MFRLAARSIVSPVIRRSVAPTVAVRFPPVSSSLQQPHQQQQHRFYAASALTGEAIKARILEVLGSFEKVDGTKVTETASFTNDLGLDSLDAVEVVMAIEGQSMREEATDTAQYRLDKEN</sequence>
<dbReference type="GO" id="GO:0005739">
    <property type="term" value="C:mitochondrion"/>
    <property type="evidence" value="ECO:0007669"/>
    <property type="project" value="UniProtKB-SubCell"/>
</dbReference>
<dbReference type="Gene3D" id="1.10.1200.10">
    <property type="entry name" value="ACP-like"/>
    <property type="match status" value="1"/>
</dbReference>
<dbReference type="GO" id="GO:0000036">
    <property type="term" value="F:acyl carrier activity"/>
    <property type="evidence" value="ECO:0007669"/>
    <property type="project" value="TreeGrafter"/>
</dbReference>
<keyword evidence="6" id="KW-0597">Phosphoprotein</keyword>
<evidence type="ECO:0000313" key="16">
    <source>
        <dbReference type="Proteomes" id="UP000198372"/>
    </source>
</evidence>
<keyword evidence="9" id="KW-0249">Electron transport</keyword>
<keyword evidence="10" id="KW-0443">Lipid metabolism</keyword>
<keyword evidence="11" id="KW-0496">Mitochondrion</keyword>
<evidence type="ECO:0000256" key="4">
    <source>
        <dbReference type="ARBA" id="ARBA00022450"/>
    </source>
</evidence>
<comment type="subcellular location">
    <subcellularLocation>
        <location evidence="1">Mitochondrion</location>
    </subcellularLocation>
</comment>
<dbReference type="InterPro" id="IPR009081">
    <property type="entry name" value="PP-bd_ACP"/>
</dbReference>
<comment type="function">
    <text evidence="13">Carrier of the growing fatty acid chain in fatty acid biosynthesis.</text>
</comment>
<evidence type="ECO:0000256" key="11">
    <source>
        <dbReference type="ARBA" id="ARBA00023128"/>
    </source>
</evidence>
<keyword evidence="4 13" id="KW-0596">Phosphopantetheine</keyword>
<evidence type="ECO:0000313" key="15">
    <source>
        <dbReference type="EMBL" id="SCV70828.1"/>
    </source>
</evidence>
<organism evidence="15 16">
    <name type="scientific">Microbotryum intermedium</name>
    <dbReference type="NCBI Taxonomy" id="269621"/>
    <lineage>
        <taxon>Eukaryota</taxon>
        <taxon>Fungi</taxon>
        <taxon>Dikarya</taxon>
        <taxon>Basidiomycota</taxon>
        <taxon>Pucciniomycotina</taxon>
        <taxon>Microbotryomycetes</taxon>
        <taxon>Microbotryales</taxon>
        <taxon>Microbotryaceae</taxon>
        <taxon>Microbotryum</taxon>
    </lineage>
</organism>
<dbReference type="PANTHER" id="PTHR20863">
    <property type="entry name" value="ACYL CARRIER PROTEIN"/>
    <property type="match status" value="1"/>
</dbReference>
<dbReference type="GO" id="GO:0000035">
    <property type="term" value="F:acyl binding"/>
    <property type="evidence" value="ECO:0007669"/>
    <property type="project" value="TreeGrafter"/>
</dbReference>
<dbReference type="InterPro" id="IPR006162">
    <property type="entry name" value="Ppantetheine_attach_site"/>
</dbReference>
<reference evidence="16" key="1">
    <citation type="submission" date="2016-09" db="EMBL/GenBank/DDBJ databases">
        <authorList>
            <person name="Jeantristanb JTB J.-T."/>
            <person name="Ricardo R."/>
        </authorList>
    </citation>
    <scope>NUCLEOTIDE SEQUENCE [LARGE SCALE GENOMIC DNA]</scope>
</reference>
<proteinExistence type="inferred from homology"/>
<evidence type="ECO:0000256" key="5">
    <source>
        <dbReference type="ARBA" id="ARBA00022516"/>
    </source>
</evidence>
<evidence type="ECO:0000256" key="13">
    <source>
        <dbReference type="RuleBase" id="RU000722"/>
    </source>
</evidence>
<dbReference type="PROSITE" id="PS50075">
    <property type="entry name" value="CARRIER"/>
    <property type="match status" value="1"/>
</dbReference>
<evidence type="ECO:0000256" key="12">
    <source>
        <dbReference type="ARBA" id="ARBA00023160"/>
    </source>
</evidence>
<keyword evidence="12 13" id="KW-0275">Fatty acid biosynthesis</keyword>
<dbReference type="Pfam" id="PF00550">
    <property type="entry name" value="PP-binding"/>
    <property type="match status" value="1"/>
</dbReference>
<dbReference type="Proteomes" id="UP000198372">
    <property type="component" value="Unassembled WGS sequence"/>
</dbReference>